<feature type="transmembrane region" description="Helical" evidence="6">
    <location>
        <begin position="148"/>
        <end position="169"/>
    </location>
</feature>
<dbReference type="EMBL" id="PDLM01000005">
    <property type="protein sequence ID" value="RDW77166.1"/>
    <property type="molecule type" value="Genomic_DNA"/>
</dbReference>
<comment type="caution">
    <text evidence="8">The sequence shown here is derived from an EMBL/GenBank/DDBJ whole genome shotgun (WGS) entry which is preliminary data.</text>
</comment>
<dbReference type="Gene3D" id="1.20.1250.20">
    <property type="entry name" value="MFS general substrate transporter like domains"/>
    <property type="match status" value="1"/>
</dbReference>
<evidence type="ECO:0000313" key="9">
    <source>
        <dbReference type="Proteomes" id="UP000256645"/>
    </source>
</evidence>
<organism evidence="8 9">
    <name type="scientific">Coleophoma cylindrospora</name>
    <dbReference type="NCBI Taxonomy" id="1849047"/>
    <lineage>
        <taxon>Eukaryota</taxon>
        <taxon>Fungi</taxon>
        <taxon>Dikarya</taxon>
        <taxon>Ascomycota</taxon>
        <taxon>Pezizomycotina</taxon>
        <taxon>Leotiomycetes</taxon>
        <taxon>Helotiales</taxon>
        <taxon>Dermateaceae</taxon>
        <taxon>Coleophoma</taxon>
    </lineage>
</organism>
<feature type="transmembrane region" description="Helical" evidence="6">
    <location>
        <begin position="93"/>
        <end position="111"/>
    </location>
</feature>
<dbReference type="PANTHER" id="PTHR23501">
    <property type="entry name" value="MAJOR FACILITATOR SUPERFAMILY"/>
    <property type="match status" value="1"/>
</dbReference>
<dbReference type="PANTHER" id="PTHR23501:SF199">
    <property type="entry name" value="MFS EFFLUX TRANSPORTER INPD-RELATED"/>
    <property type="match status" value="1"/>
</dbReference>
<dbReference type="InterPro" id="IPR011701">
    <property type="entry name" value="MFS"/>
</dbReference>
<dbReference type="InterPro" id="IPR036259">
    <property type="entry name" value="MFS_trans_sf"/>
</dbReference>
<reference evidence="8 9" key="1">
    <citation type="journal article" date="2018" name="IMA Fungus">
        <title>IMA Genome-F 9: Draft genome sequence of Annulohypoxylon stygium, Aspergillus mulundensis, Berkeleyomyces basicola (syn. Thielaviopsis basicola), Ceratocystis smalleyi, two Cercospora beticola strains, Coleophoma cylindrospora, Fusarium fracticaudum, Phialophora cf. hyalina, and Morchella septimelata.</title>
        <authorList>
            <person name="Wingfield B.D."/>
            <person name="Bills G.F."/>
            <person name="Dong Y."/>
            <person name="Huang W."/>
            <person name="Nel W.J."/>
            <person name="Swalarsk-Parry B.S."/>
            <person name="Vaghefi N."/>
            <person name="Wilken P.M."/>
            <person name="An Z."/>
            <person name="de Beer Z.W."/>
            <person name="De Vos L."/>
            <person name="Chen L."/>
            <person name="Duong T.A."/>
            <person name="Gao Y."/>
            <person name="Hammerbacher A."/>
            <person name="Kikkert J.R."/>
            <person name="Li Y."/>
            <person name="Li H."/>
            <person name="Li K."/>
            <person name="Li Q."/>
            <person name="Liu X."/>
            <person name="Ma X."/>
            <person name="Naidoo K."/>
            <person name="Pethybridge S.J."/>
            <person name="Sun J."/>
            <person name="Steenkamp E.T."/>
            <person name="van der Nest M.A."/>
            <person name="van Wyk S."/>
            <person name="Wingfield M.J."/>
            <person name="Xiong C."/>
            <person name="Yue Q."/>
            <person name="Zhang X."/>
        </authorList>
    </citation>
    <scope>NUCLEOTIDE SEQUENCE [LARGE SCALE GENOMIC DNA]</scope>
    <source>
        <strain evidence="8 9">BP6252</strain>
    </source>
</reference>
<evidence type="ECO:0000256" key="5">
    <source>
        <dbReference type="SAM" id="MobiDB-lite"/>
    </source>
</evidence>
<feature type="transmembrane region" description="Helical" evidence="6">
    <location>
        <begin position="55"/>
        <end position="81"/>
    </location>
</feature>
<name>A0A3D8RT88_9HELO</name>
<protein>
    <submittedName>
        <fullName evidence="8">MFS transporter-8</fullName>
    </submittedName>
</protein>
<keyword evidence="9" id="KW-1185">Reference proteome</keyword>
<evidence type="ECO:0000256" key="4">
    <source>
        <dbReference type="ARBA" id="ARBA00023136"/>
    </source>
</evidence>
<dbReference type="PROSITE" id="PS50850">
    <property type="entry name" value="MFS"/>
    <property type="match status" value="1"/>
</dbReference>
<feature type="transmembrane region" description="Helical" evidence="6">
    <location>
        <begin position="448"/>
        <end position="470"/>
    </location>
</feature>
<proteinExistence type="predicted"/>
<feature type="compositionally biased region" description="Basic and acidic residues" evidence="5">
    <location>
        <begin position="26"/>
        <end position="37"/>
    </location>
</feature>
<dbReference type="SUPFAM" id="SSF103473">
    <property type="entry name" value="MFS general substrate transporter"/>
    <property type="match status" value="1"/>
</dbReference>
<feature type="transmembrane region" description="Helical" evidence="6">
    <location>
        <begin position="181"/>
        <end position="203"/>
    </location>
</feature>
<dbReference type="CDD" id="cd17502">
    <property type="entry name" value="MFS_Azr1_MDR_like"/>
    <property type="match status" value="1"/>
</dbReference>
<feature type="transmembrane region" description="Helical" evidence="6">
    <location>
        <begin position="123"/>
        <end position="142"/>
    </location>
</feature>
<dbReference type="AlphaFoldDB" id="A0A3D8RT88"/>
<keyword evidence="4 6" id="KW-0472">Membrane</keyword>
<feature type="transmembrane region" description="Helical" evidence="6">
    <location>
        <begin position="323"/>
        <end position="344"/>
    </location>
</feature>
<keyword evidence="2 6" id="KW-0812">Transmembrane</keyword>
<evidence type="ECO:0000259" key="7">
    <source>
        <dbReference type="PROSITE" id="PS50850"/>
    </source>
</evidence>
<evidence type="ECO:0000313" key="8">
    <source>
        <dbReference type="EMBL" id="RDW77166.1"/>
    </source>
</evidence>
<dbReference type="PRINTS" id="PR01036">
    <property type="entry name" value="TCRTETB"/>
</dbReference>
<dbReference type="FunFam" id="1.20.1250.20:FF:000196">
    <property type="entry name" value="MFS toxin efflux pump (AflT)"/>
    <property type="match status" value="1"/>
</dbReference>
<feature type="transmembrane region" description="Helical" evidence="6">
    <location>
        <begin position="521"/>
        <end position="543"/>
    </location>
</feature>
<dbReference type="GO" id="GO:0022857">
    <property type="term" value="F:transmembrane transporter activity"/>
    <property type="evidence" value="ECO:0007669"/>
    <property type="project" value="InterPro"/>
</dbReference>
<dbReference type="FunFam" id="1.20.1720.10:FF:000012">
    <property type="entry name" value="MFS toxin efflux pump (AflT)"/>
    <property type="match status" value="1"/>
</dbReference>
<evidence type="ECO:0000256" key="6">
    <source>
        <dbReference type="SAM" id="Phobius"/>
    </source>
</evidence>
<feature type="transmembrane region" description="Helical" evidence="6">
    <location>
        <begin position="255"/>
        <end position="274"/>
    </location>
</feature>
<dbReference type="GO" id="GO:0005886">
    <property type="term" value="C:plasma membrane"/>
    <property type="evidence" value="ECO:0007669"/>
    <property type="project" value="TreeGrafter"/>
</dbReference>
<keyword evidence="3 6" id="KW-1133">Transmembrane helix</keyword>
<sequence length="559" mass="60085">MEVPKHLPQARREHGELEDSSSENPVPERELVNDSVEKPQGLEEQEDVYPGKAKLVLIVLALNLSMFLIGLDNTILSTAIPKITDQFHALNDVGWYASSYLLTTCAFQLMWGKLYTFYSTKWTYLTGLFIFELGSLICGVAPTSTALIVGRAIAGVGSGGVSSGSFVLVAHSVPPRQRPTLVGMIGGMYGFAAIAGPLMGGAFTDNAKLTWRWCFYINLPLGLFTALGIFFFVPSSGSKRNSTAGLVDRLKQMDLLGLALILPGVICLLLALQWGGTKYDWKNGRVIALLILAIFLLAGFVVVQIRSGESATVPVRVFGNRNIWGSAIFGACVTASFFVVLYYIPIWFQAIKGASAIKSGVMNLPMIVSFVIFSFLGGVLTSVTGHYVQFVYAAVVFMAVGTGLLTTFQVDSGHAKWIGYQVIFGAGVGFGLQTALTSPQTALAMEDISIGTASIMFCENLTAAIMVSVAQNVFTNQLATNLSKYVPGIDPSIVLSAGATEIQSLVPEMFYSAVLFAYNKALTHTFFVGVGLSCCSVLGVVWLEWLSVKAKKIDPVPSV</sequence>
<feature type="region of interest" description="Disordered" evidence="5">
    <location>
        <begin position="1"/>
        <end position="37"/>
    </location>
</feature>
<gene>
    <name evidence="8" type="ORF">BP6252_05219</name>
</gene>
<feature type="domain" description="Major facilitator superfamily (MFS) profile" evidence="7">
    <location>
        <begin position="58"/>
        <end position="559"/>
    </location>
</feature>
<evidence type="ECO:0000256" key="1">
    <source>
        <dbReference type="ARBA" id="ARBA00004141"/>
    </source>
</evidence>
<feature type="transmembrane region" description="Helical" evidence="6">
    <location>
        <begin position="215"/>
        <end position="234"/>
    </location>
</feature>
<dbReference type="Pfam" id="PF07690">
    <property type="entry name" value="MFS_1"/>
    <property type="match status" value="1"/>
</dbReference>
<evidence type="ECO:0000256" key="2">
    <source>
        <dbReference type="ARBA" id="ARBA00022692"/>
    </source>
</evidence>
<feature type="transmembrane region" description="Helical" evidence="6">
    <location>
        <begin position="286"/>
        <end position="303"/>
    </location>
</feature>
<accession>A0A3D8RT88</accession>
<dbReference type="Proteomes" id="UP000256645">
    <property type="component" value="Unassembled WGS sequence"/>
</dbReference>
<feature type="transmembrane region" description="Helical" evidence="6">
    <location>
        <begin position="364"/>
        <end position="383"/>
    </location>
</feature>
<dbReference type="InterPro" id="IPR020846">
    <property type="entry name" value="MFS_dom"/>
</dbReference>
<feature type="transmembrane region" description="Helical" evidence="6">
    <location>
        <begin position="390"/>
        <end position="411"/>
    </location>
</feature>
<evidence type="ECO:0000256" key="3">
    <source>
        <dbReference type="ARBA" id="ARBA00022989"/>
    </source>
</evidence>
<dbReference type="OrthoDB" id="10021397at2759"/>
<feature type="transmembrane region" description="Helical" evidence="6">
    <location>
        <begin position="417"/>
        <end position="436"/>
    </location>
</feature>
<comment type="subcellular location">
    <subcellularLocation>
        <location evidence="1">Membrane</location>
        <topology evidence="1">Multi-pass membrane protein</topology>
    </subcellularLocation>
</comment>